<evidence type="ECO:0000259" key="3">
    <source>
        <dbReference type="Pfam" id="PF00291"/>
    </source>
</evidence>
<dbReference type="RefSeq" id="WP_280655010.1">
    <property type="nucleotide sequence ID" value="NZ_JANQDH010000076.1"/>
</dbReference>
<comment type="cofactor">
    <cofactor evidence="1">
        <name>pyridoxal 5'-phosphate</name>
        <dbReference type="ChEBI" id="CHEBI:597326"/>
    </cofactor>
</comment>
<dbReference type="CDD" id="cd01561">
    <property type="entry name" value="CBS_like"/>
    <property type="match status" value="1"/>
</dbReference>
<keyword evidence="5" id="KW-1185">Reference proteome</keyword>
<dbReference type="InterPro" id="IPR036052">
    <property type="entry name" value="TrpB-like_PALP_sf"/>
</dbReference>
<organism evidence="4 5">
    <name type="scientific">Chrysosporum bergii ANA360D</name>
    <dbReference type="NCBI Taxonomy" id="617107"/>
    <lineage>
        <taxon>Bacteria</taxon>
        <taxon>Bacillati</taxon>
        <taxon>Cyanobacteriota</taxon>
        <taxon>Cyanophyceae</taxon>
        <taxon>Nostocales</taxon>
        <taxon>Nodulariaceae</taxon>
        <taxon>Chrysosporum</taxon>
    </lineage>
</organism>
<dbReference type="InterPro" id="IPR050214">
    <property type="entry name" value="Cys_Synth/Cystath_Beta-Synth"/>
</dbReference>
<feature type="domain" description="Tryptophan synthase beta chain-like PALP" evidence="3">
    <location>
        <begin position="34"/>
        <end position="326"/>
    </location>
</feature>
<dbReference type="Pfam" id="PF00291">
    <property type="entry name" value="PALP"/>
    <property type="match status" value="1"/>
</dbReference>
<name>A0AA43KCG9_9CYAN</name>
<evidence type="ECO:0000313" key="4">
    <source>
        <dbReference type="EMBL" id="MDH6061020.1"/>
    </source>
</evidence>
<accession>A0AA43KCG9</accession>
<dbReference type="EMBL" id="JANQDH010000076">
    <property type="protein sequence ID" value="MDH6061020.1"/>
    <property type="molecule type" value="Genomic_DNA"/>
</dbReference>
<dbReference type="PANTHER" id="PTHR10314">
    <property type="entry name" value="CYSTATHIONINE BETA-SYNTHASE"/>
    <property type="match status" value="1"/>
</dbReference>
<keyword evidence="2" id="KW-0663">Pyridoxal phosphate</keyword>
<gene>
    <name evidence="4" type="ORF">NWP17_11300</name>
</gene>
<dbReference type="Gene3D" id="3.40.50.1100">
    <property type="match status" value="2"/>
</dbReference>
<dbReference type="InterPro" id="IPR001926">
    <property type="entry name" value="TrpB-like_PALP"/>
</dbReference>
<dbReference type="AlphaFoldDB" id="A0AA43KCG9"/>
<comment type="caution">
    <text evidence="4">The sequence shown here is derived from an EMBL/GenBank/DDBJ whole genome shotgun (WGS) entry which is preliminary data.</text>
</comment>
<dbReference type="SUPFAM" id="SSF53686">
    <property type="entry name" value="Tryptophan synthase beta subunit-like PLP-dependent enzymes"/>
    <property type="match status" value="1"/>
</dbReference>
<evidence type="ECO:0000256" key="1">
    <source>
        <dbReference type="ARBA" id="ARBA00001933"/>
    </source>
</evidence>
<sequence length="369" mass="39987">MKQLTKYSPLESPLENIFPGANHSQWQKTTAADVTEAIGNVPIVKLKNISPVCRVSECLLKLESCNPGGSIKEKNAVYLVTRAEEEGLLVPGGTIIESSSGNFGVGLAMVGAVRGYRVMIVVDAKTPPPFRRMLKAYGAELVDVPLHEADESGSMQKARMKKAQELAAIIPHAWYPCQHLNPLNTEAHSHYTAREIAAHFGSDLDAVVVGVSTAGQIMGIARYLRSQFPKIPIVGVDVLGSVIMGKPAKPYTMTGIGLSFFPPNLDLSLLDRAYVVPEDLAYSVCHILARREGLLLGASTGAIVAGGLHLARELGAGARILMINPDRGDRYLETVYDSDWLERHGFTLKQGEHLDNAISSLTPVYFEQC</sequence>
<reference evidence="4 5" key="1">
    <citation type="journal article" date="2023" name="J. Phycol.">
        <title>Chrysosporum ovalisporum is synonymous with the true-branching cyanobacterium Umezakia natans (Nostocales/Aphanizomenonaceae).</title>
        <authorList>
            <person name="McGregor G.B."/>
            <person name="Sendall B.C."/>
            <person name="Niiyama Y."/>
            <person name="Tuji A."/>
            <person name="Willis A."/>
        </authorList>
    </citation>
    <scope>NUCLEOTIDE SEQUENCE [LARGE SCALE GENOMIC DNA]</scope>
    <source>
        <strain evidence="4 5">ANA360D</strain>
    </source>
</reference>
<evidence type="ECO:0000256" key="2">
    <source>
        <dbReference type="ARBA" id="ARBA00022898"/>
    </source>
</evidence>
<dbReference type="GO" id="GO:1901605">
    <property type="term" value="P:alpha-amino acid metabolic process"/>
    <property type="evidence" value="ECO:0007669"/>
    <property type="project" value="UniProtKB-ARBA"/>
</dbReference>
<dbReference type="Proteomes" id="UP001159387">
    <property type="component" value="Unassembled WGS sequence"/>
</dbReference>
<proteinExistence type="predicted"/>
<protein>
    <submittedName>
        <fullName evidence="4">Cysteine synthase family protein</fullName>
    </submittedName>
</protein>
<evidence type="ECO:0000313" key="5">
    <source>
        <dbReference type="Proteomes" id="UP001159387"/>
    </source>
</evidence>